<protein>
    <submittedName>
        <fullName evidence="3">Helix-turn-helix transcriptional regulator</fullName>
    </submittedName>
</protein>
<dbReference type="AlphaFoldDB" id="A0A5C4XX68"/>
<dbReference type="InterPro" id="IPR016032">
    <property type="entry name" value="Sig_transdc_resp-reg_C-effctor"/>
</dbReference>
<dbReference type="EMBL" id="VDMO01000025">
    <property type="protein sequence ID" value="TNM68085.1"/>
    <property type="molecule type" value="Genomic_DNA"/>
</dbReference>
<sequence>MRDGSCWTSLWEKWRVAAGCVHSAVSIRLCLFRRYERPDGSGMAGRTRSPLISRAAHAGTAGAVPLSIGDAASGDAGGGAGRAKVLLPPPGRGGGDPVLVELEVEALLDAQSRVVVLMQLAERVAPVWGVPAVRPALMPREVEVLALVARGHPDRRVARRLDISRGAASKHVGNLRGQLGLHNRVELARWACGTASPTGRHPGRLIHPWPDVASGLNAPVPMHRSCSVRTSGGFSFQLLRAMVWDLPNSIRGSGLPRT</sequence>
<dbReference type="OrthoDB" id="3531307at2"/>
<dbReference type="PANTHER" id="PTHR43214:SF43">
    <property type="entry name" value="TWO-COMPONENT RESPONSE REGULATOR"/>
    <property type="match status" value="1"/>
</dbReference>
<dbReference type="Proteomes" id="UP000313988">
    <property type="component" value="Unassembled WGS sequence"/>
</dbReference>
<dbReference type="SMART" id="SM00421">
    <property type="entry name" value="HTH_LUXR"/>
    <property type="match status" value="1"/>
</dbReference>
<dbReference type="PROSITE" id="PS50043">
    <property type="entry name" value="HTH_LUXR_2"/>
    <property type="match status" value="1"/>
</dbReference>
<dbReference type="SUPFAM" id="SSF46894">
    <property type="entry name" value="C-terminal effector domain of the bipartite response regulators"/>
    <property type="match status" value="1"/>
</dbReference>
<dbReference type="Pfam" id="PF00196">
    <property type="entry name" value="GerE"/>
    <property type="match status" value="1"/>
</dbReference>
<dbReference type="GO" id="GO:0006355">
    <property type="term" value="P:regulation of DNA-templated transcription"/>
    <property type="evidence" value="ECO:0007669"/>
    <property type="project" value="InterPro"/>
</dbReference>
<feature type="domain" description="HTH luxR-type" evidence="2">
    <location>
        <begin position="130"/>
        <end position="195"/>
    </location>
</feature>
<dbReference type="CDD" id="cd06170">
    <property type="entry name" value="LuxR_C_like"/>
    <property type="match status" value="1"/>
</dbReference>
<dbReference type="Gene3D" id="1.10.10.10">
    <property type="entry name" value="Winged helix-like DNA-binding domain superfamily/Winged helix DNA-binding domain"/>
    <property type="match status" value="1"/>
</dbReference>
<evidence type="ECO:0000256" key="1">
    <source>
        <dbReference type="ARBA" id="ARBA00023125"/>
    </source>
</evidence>
<proteinExistence type="predicted"/>
<organism evidence="3 4">
    <name type="scientific">Deinococcus radiopugnans ATCC 19172</name>
    <dbReference type="NCBI Taxonomy" id="585398"/>
    <lineage>
        <taxon>Bacteria</taxon>
        <taxon>Thermotogati</taxon>
        <taxon>Deinococcota</taxon>
        <taxon>Deinococci</taxon>
        <taxon>Deinococcales</taxon>
        <taxon>Deinococcaceae</taxon>
        <taxon>Deinococcus</taxon>
    </lineage>
</organism>
<comment type="caution">
    <text evidence="3">The sequence shown here is derived from an EMBL/GenBank/DDBJ whole genome shotgun (WGS) entry which is preliminary data.</text>
</comment>
<dbReference type="InterPro" id="IPR039420">
    <property type="entry name" value="WalR-like"/>
</dbReference>
<dbReference type="GO" id="GO:0003677">
    <property type="term" value="F:DNA binding"/>
    <property type="evidence" value="ECO:0007669"/>
    <property type="project" value="UniProtKB-KW"/>
</dbReference>
<dbReference type="PANTHER" id="PTHR43214">
    <property type="entry name" value="TWO-COMPONENT RESPONSE REGULATOR"/>
    <property type="match status" value="1"/>
</dbReference>
<dbReference type="InterPro" id="IPR000792">
    <property type="entry name" value="Tscrpt_reg_LuxR_C"/>
</dbReference>
<reference evidence="3 4" key="1">
    <citation type="submission" date="2019-06" db="EMBL/GenBank/DDBJ databases">
        <title>Genome sequence of Deinococcus radiopugnans ATCC 19172.</title>
        <authorList>
            <person name="Maclea K.S."/>
            <person name="Maynard C.R."/>
        </authorList>
    </citation>
    <scope>NUCLEOTIDE SEQUENCE [LARGE SCALE GENOMIC DNA]</scope>
    <source>
        <strain evidence="3 4">ATCC 19172</strain>
    </source>
</reference>
<keyword evidence="1" id="KW-0238">DNA-binding</keyword>
<dbReference type="InterPro" id="IPR036388">
    <property type="entry name" value="WH-like_DNA-bd_sf"/>
</dbReference>
<dbReference type="PRINTS" id="PR00038">
    <property type="entry name" value="HTHLUXR"/>
</dbReference>
<evidence type="ECO:0000259" key="2">
    <source>
        <dbReference type="PROSITE" id="PS50043"/>
    </source>
</evidence>
<accession>A0A5C4XX68</accession>
<evidence type="ECO:0000313" key="4">
    <source>
        <dbReference type="Proteomes" id="UP000313988"/>
    </source>
</evidence>
<gene>
    <name evidence="3" type="ORF">FHR04_17290</name>
</gene>
<evidence type="ECO:0000313" key="3">
    <source>
        <dbReference type="EMBL" id="TNM68085.1"/>
    </source>
</evidence>
<name>A0A5C4XX68_9DEIO</name>